<sequence>MRALKATSILTAIVILVGAGLLVSGLGQALLFKAYGFYAAPSPAFTGQGVVAAPDYGHREFWAALPGMEDPADLVPDGIAPLLQGRAEVDTFFIHPTGFLKSSSWTSPLDKHSATEENTAWMMANQASAFNGCCDVYAPRYREATIFAYMQSADKRDAVLDFAYEDVKRAFIFYLEHDNHGRPFIIASHSQGTHLAQRLLSDVIDQSDLYQRMVAAYMIGAYVIPISPAWLSSLKQIKPCQSATDLHCVIHWDTAAQGTDPIERPAASLCTNPLTWQVSETAAGPELNEGAVVPAGKYNLDFGKTEDLATGQQLVELSAPQVARTGAQCRDGTLFVANQSGSAFLAMRSDNNGNYHGLDYALFYMNIRNNAILRAQTFIDNQG</sequence>
<comment type="caution">
    <text evidence="1">The sequence shown here is derived from an EMBL/GenBank/DDBJ whole genome shotgun (WGS) entry which is preliminary data.</text>
</comment>
<name>A0A973AB75_9GAMM</name>
<dbReference type="Proteomes" id="UP000754644">
    <property type="component" value="Unassembled WGS sequence"/>
</dbReference>
<dbReference type="InterPro" id="IPR029058">
    <property type="entry name" value="AB_hydrolase_fold"/>
</dbReference>
<dbReference type="AlphaFoldDB" id="A0A973AB75"/>
<protein>
    <submittedName>
        <fullName evidence="1">DUF3089 domain-containing protein</fullName>
    </submittedName>
</protein>
<accession>A0A973AB75</accession>
<dbReference type="InterPro" id="IPR021440">
    <property type="entry name" value="DUF3089"/>
</dbReference>
<gene>
    <name evidence="1" type="ORF">HQ497_13980</name>
</gene>
<evidence type="ECO:0000313" key="2">
    <source>
        <dbReference type="Proteomes" id="UP000754644"/>
    </source>
</evidence>
<reference evidence="1" key="1">
    <citation type="submission" date="2020-05" db="EMBL/GenBank/DDBJ databases">
        <title>Sulfur intermediates as new biogeochemical hubs in an aquatic model microbial ecosystem.</title>
        <authorList>
            <person name="Vigneron A."/>
        </authorList>
    </citation>
    <scope>NUCLEOTIDE SEQUENCE</scope>
    <source>
        <strain evidence="1">Bin.250</strain>
    </source>
</reference>
<organism evidence="1 2">
    <name type="scientific">SAR86 cluster bacterium</name>
    <dbReference type="NCBI Taxonomy" id="2030880"/>
    <lineage>
        <taxon>Bacteria</taxon>
        <taxon>Pseudomonadati</taxon>
        <taxon>Pseudomonadota</taxon>
        <taxon>Gammaproteobacteria</taxon>
        <taxon>SAR86 cluster</taxon>
    </lineage>
</organism>
<dbReference type="SUPFAM" id="SSF53474">
    <property type="entry name" value="alpha/beta-Hydrolases"/>
    <property type="match status" value="1"/>
</dbReference>
<dbReference type="Pfam" id="PF11288">
    <property type="entry name" value="DUF3089"/>
    <property type="match status" value="1"/>
</dbReference>
<dbReference type="EMBL" id="JABMOJ010000522">
    <property type="protein sequence ID" value="NQV66466.1"/>
    <property type="molecule type" value="Genomic_DNA"/>
</dbReference>
<evidence type="ECO:0000313" key="1">
    <source>
        <dbReference type="EMBL" id="NQV66466.1"/>
    </source>
</evidence>
<proteinExistence type="predicted"/>